<comment type="pathway">
    <text evidence="4 22">Cell wall biogenesis; peptidoglycan biosynthesis.</text>
</comment>
<evidence type="ECO:0000256" key="24">
    <source>
        <dbReference type="PIRSR" id="PIRSR039102-3"/>
    </source>
</evidence>
<dbReference type="GO" id="GO:0005524">
    <property type="term" value="F:ATP binding"/>
    <property type="evidence" value="ECO:0007669"/>
    <property type="project" value="UniProtKB-UniRule"/>
</dbReference>
<dbReference type="InterPro" id="IPR011761">
    <property type="entry name" value="ATP-grasp"/>
</dbReference>
<keyword evidence="16 22" id="KW-0961">Cell wall biogenesis/degradation</keyword>
<evidence type="ECO:0000256" key="2">
    <source>
        <dbReference type="ARBA" id="ARBA00003921"/>
    </source>
</evidence>
<feature type="domain" description="ATP-grasp" evidence="26">
    <location>
        <begin position="148"/>
        <end position="369"/>
    </location>
</feature>
<dbReference type="PROSITE" id="PS00844">
    <property type="entry name" value="DALA_DALA_LIGASE_2"/>
    <property type="match status" value="1"/>
</dbReference>
<keyword evidence="9 24" id="KW-0479">Metal-binding</keyword>
<evidence type="ECO:0000256" key="12">
    <source>
        <dbReference type="ARBA" id="ARBA00022842"/>
    </source>
</evidence>
<dbReference type="Proteomes" id="UP000623172">
    <property type="component" value="Unassembled WGS sequence"/>
</dbReference>
<dbReference type="GO" id="GO:0071555">
    <property type="term" value="P:cell wall organization"/>
    <property type="evidence" value="ECO:0007669"/>
    <property type="project" value="UniProtKB-KW"/>
</dbReference>
<keyword evidence="28" id="KW-1185">Reference proteome</keyword>
<evidence type="ECO:0000256" key="16">
    <source>
        <dbReference type="ARBA" id="ARBA00023316"/>
    </source>
</evidence>
<feature type="binding site" evidence="24">
    <location>
        <position position="340"/>
    </location>
    <ligand>
        <name>Mg(2+)</name>
        <dbReference type="ChEBI" id="CHEBI:18420"/>
        <label>1</label>
    </ligand>
</feature>
<keyword evidence="14 22" id="KW-0573">Peptidoglycan synthesis</keyword>
<dbReference type="GO" id="GO:0009252">
    <property type="term" value="P:peptidoglycan biosynthetic process"/>
    <property type="evidence" value="ECO:0007669"/>
    <property type="project" value="UniProtKB-UniRule"/>
</dbReference>
<comment type="cofactor">
    <cofactor evidence="24">
        <name>Mg(2+)</name>
        <dbReference type="ChEBI" id="CHEBI:18420"/>
    </cofactor>
    <cofactor evidence="24">
        <name>Mn(2+)</name>
        <dbReference type="ChEBI" id="CHEBI:29035"/>
    </cofactor>
    <text evidence="24">Binds 2 magnesium or manganese ions per subunit.</text>
</comment>
<dbReference type="AlphaFoldDB" id="A0A926HNR3"/>
<feature type="active site" evidence="23">
    <location>
        <position position="347"/>
    </location>
</feature>
<evidence type="ECO:0000256" key="8">
    <source>
        <dbReference type="ARBA" id="ARBA00022598"/>
    </source>
</evidence>
<evidence type="ECO:0000256" key="23">
    <source>
        <dbReference type="PIRSR" id="PIRSR039102-1"/>
    </source>
</evidence>
<dbReference type="PROSITE" id="PS50975">
    <property type="entry name" value="ATP_GRASP"/>
    <property type="match status" value="1"/>
</dbReference>
<evidence type="ECO:0000256" key="25">
    <source>
        <dbReference type="PROSITE-ProRule" id="PRU00409"/>
    </source>
</evidence>
<dbReference type="Gene3D" id="3.30.1490.20">
    <property type="entry name" value="ATP-grasp fold, A domain"/>
    <property type="match status" value="1"/>
</dbReference>
<keyword evidence="7 22" id="KW-0963">Cytoplasm</keyword>
<comment type="caution">
    <text evidence="27">The sequence shown here is derived from an EMBL/GenBank/DDBJ whole genome shotgun (WGS) entry which is preliminary data.</text>
</comment>
<dbReference type="InterPro" id="IPR005905">
    <property type="entry name" value="D_ala_D_ala"/>
</dbReference>
<evidence type="ECO:0000313" key="27">
    <source>
        <dbReference type="EMBL" id="MBC8530884.1"/>
    </source>
</evidence>
<dbReference type="PIRSF" id="PIRSF039102">
    <property type="entry name" value="Ddl/VanB"/>
    <property type="match status" value="1"/>
</dbReference>
<dbReference type="InterPro" id="IPR011095">
    <property type="entry name" value="Dala_Dala_lig_C"/>
</dbReference>
<dbReference type="HAMAP" id="MF_00047">
    <property type="entry name" value="Dala_Dala_lig"/>
    <property type="match status" value="1"/>
</dbReference>
<dbReference type="NCBIfam" id="NF002528">
    <property type="entry name" value="PRK01966.1-4"/>
    <property type="match status" value="1"/>
</dbReference>
<sequence>MKKNLLVIYGGRSVEHDVSIITANQVMDNANKDHFEIIPVYFHRSGNFYTGSALRRMETYQNFNPEAVKRLTFTMDPADPAILVEEGKKGIFGGARQTKISVDAAYLCLHGTSGEDGCIQGLMELANIPYTSAGVLGSAVCMDKVTMKAVLANHGFPMPDSLYFERSEWKRGSEAILDRIEGKLAYPIFIKPANLGSSVGISKATDRASLKEAVEVACHYDRKILAEQGVENLMELNCSVMGYGADCRASLLEQPITWESFLTFEEKYMRGGKGGGAKSGSKVSGGMKDLQRKLPAPVSNEVTKKVQEMSREIFAALDLKGVVRIDYLYDTKADAVYVGEVNTIPGSMSFYLWEPSGLSFAQQIDELVDIAIRAQKDKNENSFAYDTNLLQKFKGGGKLVK</sequence>
<feature type="active site" evidence="23">
    <location>
        <position position="197"/>
    </location>
</feature>
<dbReference type="InterPro" id="IPR016185">
    <property type="entry name" value="PreATP-grasp_dom_sf"/>
</dbReference>
<dbReference type="PANTHER" id="PTHR23132:SF25">
    <property type="entry name" value="D-ALANINE--D-ALANINE LIGASE A"/>
    <property type="match status" value="1"/>
</dbReference>
<dbReference type="PROSITE" id="PS00843">
    <property type="entry name" value="DALA_DALA_LIGASE_1"/>
    <property type="match status" value="1"/>
</dbReference>
<feature type="binding site" evidence="24">
    <location>
        <position position="340"/>
    </location>
    <ligand>
        <name>Mg(2+)</name>
        <dbReference type="ChEBI" id="CHEBI:18420"/>
        <label>2</label>
    </ligand>
</feature>
<dbReference type="InterPro" id="IPR000291">
    <property type="entry name" value="D-Ala_lig_Van_CS"/>
</dbReference>
<comment type="similarity">
    <text evidence="5 22">Belongs to the D-alanine--D-alanine ligase family.</text>
</comment>
<keyword evidence="13 22" id="KW-0133">Cell shape</keyword>
<comment type="catalytic activity">
    <reaction evidence="17 22">
        <text>2 D-alanine + ATP = D-alanyl-D-alanine + ADP + phosphate + H(+)</text>
        <dbReference type="Rhea" id="RHEA:11224"/>
        <dbReference type="ChEBI" id="CHEBI:15378"/>
        <dbReference type="ChEBI" id="CHEBI:30616"/>
        <dbReference type="ChEBI" id="CHEBI:43474"/>
        <dbReference type="ChEBI" id="CHEBI:57416"/>
        <dbReference type="ChEBI" id="CHEBI:57822"/>
        <dbReference type="ChEBI" id="CHEBI:456216"/>
        <dbReference type="EC" id="6.3.2.4"/>
    </reaction>
</comment>
<keyword evidence="12 24" id="KW-0460">Magnesium</keyword>
<dbReference type="GO" id="GO:0008716">
    <property type="term" value="F:D-alanine-D-alanine ligase activity"/>
    <property type="evidence" value="ECO:0007669"/>
    <property type="project" value="UniProtKB-UniRule"/>
</dbReference>
<dbReference type="NCBIfam" id="TIGR01205">
    <property type="entry name" value="D_ala_D_alaTIGR"/>
    <property type="match status" value="1"/>
</dbReference>
<comment type="function">
    <text evidence="2 22">Cell wall formation.</text>
</comment>
<evidence type="ECO:0000256" key="13">
    <source>
        <dbReference type="ARBA" id="ARBA00022960"/>
    </source>
</evidence>
<evidence type="ECO:0000256" key="20">
    <source>
        <dbReference type="ARBA" id="ARBA00076288"/>
    </source>
</evidence>
<dbReference type="InterPro" id="IPR011127">
    <property type="entry name" value="Dala_Dala_lig_N"/>
</dbReference>
<gene>
    <name evidence="22" type="primary">ddl</name>
    <name evidence="27" type="ORF">H8696_03385</name>
</gene>
<keyword evidence="15 24" id="KW-0464">Manganese</keyword>
<feature type="active site" evidence="23">
    <location>
        <position position="15"/>
    </location>
</feature>
<comment type="cofactor">
    <cofactor evidence="1">
        <name>Mn(2+)</name>
        <dbReference type="ChEBI" id="CHEBI:29035"/>
    </cofactor>
</comment>
<proteinExistence type="inferred from homology"/>
<evidence type="ECO:0000256" key="9">
    <source>
        <dbReference type="ARBA" id="ARBA00022723"/>
    </source>
</evidence>
<feature type="binding site" evidence="24">
    <location>
        <position position="342"/>
    </location>
    <ligand>
        <name>Mg(2+)</name>
        <dbReference type="ChEBI" id="CHEBI:18420"/>
        <label>2</label>
    </ligand>
</feature>
<evidence type="ECO:0000256" key="22">
    <source>
        <dbReference type="HAMAP-Rule" id="MF_00047"/>
    </source>
</evidence>
<dbReference type="SUPFAM" id="SSF52440">
    <property type="entry name" value="PreATP-grasp domain"/>
    <property type="match status" value="1"/>
</dbReference>
<dbReference type="Pfam" id="PF07478">
    <property type="entry name" value="Dala_Dala_lig_C"/>
    <property type="match status" value="1"/>
</dbReference>
<evidence type="ECO:0000313" key="28">
    <source>
        <dbReference type="Proteomes" id="UP000623172"/>
    </source>
</evidence>
<feature type="binding site" evidence="24">
    <location>
        <position position="326"/>
    </location>
    <ligand>
        <name>Mg(2+)</name>
        <dbReference type="ChEBI" id="CHEBI:18420"/>
        <label>1</label>
    </ligand>
</feature>
<keyword evidence="8 22" id="KW-0436">Ligase</keyword>
<organism evidence="27 28">
    <name type="scientific">Gehongia tenuis</name>
    <dbReference type="NCBI Taxonomy" id="2763655"/>
    <lineage>
        <taxon>Bacteria</taxon>
        <taxon>Bacillati</taxon>
        <taxon>Bacillota</taxon>
        <taxon>Clostridia</taxon>
        <taxon>Christensenellales</taxon>
        <taxon>Christensenellaceae</taxon>
        <taxon>Gehongia</taxon>
    </lineage>
</organism>
<dbReference type="InterPro" id="IPR013815">
    <property type="entry name" value="ATP_grasp_subdomain_1"/>
</dbReference>
<reference evidence="27" key="1">
    <citation type="submission" date="2020-08" db="EMBL/GenBank/DDBJ databases">
        <title>Genome public.</title>
        <authorList>
            <person name="Liu C."/>
            <person name="Sun Q."/>
        </authorList>
    </citation>
    <scope>NUCLEOTIDE SEQUENCE</scope>
    <source>
        <strain evidence="27">NSJ-53</strain>
    </source>
</reference>
<evidence type="ECO:0000256" key="17">
    <source>
        <dbReference type="ARBA" id="ARBA00047614"/>
    </source>
</evidence>
<evidence type="ECO:0000256" key="15">
    <source>
        <dbReference type="ARBA" id="ARBA00023211"/>
    </source>
</evidence>
<evidence type="ECO:0000256" key="21">
    <source>
        <dbReference type="ARBA" id="ARBA00077154"/>
    </source>
</evidence>
<evidence type="ECO:0000256" key="11">
    <source>
        <dbReference type="ARBA" id="ARBA00022840"/>
    </source>
</evidence>
<dbReference type="GO" id="GO:0005829">
    <property type="term" value="C:cytosol"/>
    <property type="evidence" value="ECO:0007669"/>
    <property type="project" value="TreeGrafter"/>
</dbReference>
<dbReference type="EMBL" id="JACRSR010000001">
    <property type="protein sequence ID" value="MBC8530884.1"/>
    <property type="molecule type" value="Genomic_DNA"/>
</dbReference>
<evidence type="ECO:0000256" key="14">
    <source>
        <dbReference type="ARBA" id="ARBA00022984"/>
    </source>
</evidence>
<evidence type="ECO:0000256" key="10">
    <source>
        <dbReference type="ARBA" id="ARBA00022741"/>
    </source>
</evidence>
<evidence type="ECO:0000256" key="19">
    <source>
        <dbReference type="ARBA" id="ARBA00068427"/>
    </source>
</evidence>
<name>A0A926HNR3_9FIRM</name>
<evidence type="ECO:0000256" key="6">
    <source>
        <dbReference type="ARBA" id="ARBA00012216"/>
    </source>
</evidence>
<dbReference type="GO" id="GO:0046872">
    <property type="term" value="F:metal ion binding"/>
    <property type="evidence" value="ECO:0007669"/>
    <property type="project" value="UniProtKB-KW"/>
</dbReference>
<evidence type="ECO:0000256" key="5">
    <source>
        <dbReference type="ARBA" id="ARBA00010871"/>
    </source>
</evidence>
<dbReference type="Pfam" id="PF01820">
    <property type="entry name" value="Dala_Dala_lig_N"/>
    <property type="match status" value="1"/>
</dbReference>
<evidence type="ECO:0000259" key="26">
    <source>
        <dbReference type="PROSITE" id="PS50975"/>
    </source>
</evidence>
<dbReference type="EC" id="6.3.2.4" evidence="6 22"/>
<accession>A0A926HNR3</accession>
<evidence type="ECO:0000256" key="7">
    <source>
        <dbReference type="ARBA" id="ARBA00022490"/>
    </source>
</evidence>
<keyword evidence="11 25" id="KW-0067">ATP-binding</keyword>
<dbReference type="SUPFAM" id="SSF56059">
    <property type="entry name" value="Glutathione synthetase ATP-binding domain-like"/>
    <property type="match status" value="1"/>
</dbReference>
<evidence type="ECO:0000256" key="1">
    <source>
        <dbReference type="ARBA" id="ARBA00001936"/>
    </source>
</evidence>
<dbReference type="Gene3D" id="3.40.50.20">
    <property type="match status" value="1"/>
</dbReference>
<dbReference type="GO" id="GO:0008360">
    <property type="term" value="P:regulation of cell shape"/>
    <property type="evidence" value="ECO:0007669"/>
    <property type="project" value="UniProtKB-KW"/>
</dbReference>
<comment type="subcellular location">
    <subcellularLocation>
        <location evidence="3 22">Cytoplasm</location>
    </subcellularLocation>
</comment>
<dbReference type="FunFam" id="3.30.1490.20:FF:000007">
    <property type="entry name" value="D-alanine--D-alanine ligase"/>
    <property type="match status" value="1"/>
</dbReference>
<keyword evidence="10 25" id="KW-0547">Nucleotide-binding</keyword>
<protein>
    <recommendedName>
        <fullName evidence="19 22">D-alanine--D-alanine ligase</fullName>
        <ecNumber evidence="6 22">6.3.2.4</ecNumber>
    </recommendedName>
    <alternativeName>
        <fullName evidence="21 22">D-Ala-D-Ala ligase</fullName>
    </alternativeName>
    <alternativeName>
        <fullName evidence="20 22">D-alanylalanine synthetase</fullName>
    </alternativeName>
</protein>
<evidence type="ECO:0000256" key="4">
    <source>
        <dbReference type="ARBA" id="ARBA00004752"/>
    </source>
</evidence>
<evidence type="ECO:0000256" key="3">
    <source>
        <dbReference type="ARBA" id="ARBA00004496"/>
    </source>
</evidence>
<dbReference type="Gene3D" id="3.30.470.20">
    <property type="entry name" value="ATP-grasp fold, B domain"/>
    <property type="match status" value="1"/>
</dbReference>
<dbReference type="RefSeq" id="WP_249314930.1">
    <property type="nucleotide sequence ID" value="NZ_JACRSR010000001.1"/>
</dbReference>
<dbReference type="PANTHER" id="PTHR23132">
    <property type="entry name" value="D-ALANINE--D-ALANINE LIGASE"/>
    <property type="match status" value="1"/>
</dbReference>
<evidence type="ECO:0000256" key="18">
    <source>
        <dbReference type="ARBA" id="ARBA00060592"/>
    </source>
</evidence>
<comment type="pathway">
    <text evidence="18">Glycan biosynthesis.</text>
</comment>